<protein>
    <submittedName>
        <fullName evidence="4">VWFA domain-containing protein</fullName>
    </submittedName>
</protein>
<feature type="compositionally biased region" description="Basic and acidic residues" evidence="1">
    <location>
        <begin position="1279"/>
        <end position="1296"/>
    </location>
</feature>
<sequence>MTFVSVLAVFGSNGTENKSDKFQKLFYDGLITALGSYASDVDAIVATSSPIADLKETEKYGTALIQKLSSGAPLRALFQPELQQFQAAFDDAVAEAVETAGSGLAVVIVVYAGEVLHSTGEWLLADSTFSGEQMQMWLDSEAASAWQPEIQKLTSAPTGTEPISIVICTPSAGAKTRWPMAATPDGSTKLTMLSKSRRLPVRLHITASWRVNGKLASSANNNATYQKPTVGKVQLSKYGSLVVGVASGSDLDGCKFGDGDVCRPIALLVRTNGLVFSTSITYEALQALSGDLARLHWENQSKLLAEAEKQEYSLAQRSFKNAPPALYVLPSGPGGVQTQSCGLFVVQGVNILLGSAFTDKQPPQWWPLVRSLDSLDTVILPDWSAASIQSYNFLTKHLLSSTSSTSGASWLGWLFAPETIEPGSESPLLLAPPSTNSDPSRIHALSSTSDQRTRLFYKIGVGELTLHWLGAAVGALLIWKPVGGNKKSSAPLTVFLPVTQPPEGGSATSNTSPATLLAGMVRMLRKVPEICKTEVSEAKAPSTTTAAALTNIAPKKAGVAASKAPAPSKPTAMRNGTVPSTKTQVNGVAKNTATAATKPTHTAAKPLPTKSTTSSLRPTTATRTTTVPMSRPATGTTKPSTTSTAASKPSSTTSRTALSRPATASTQKTAAARPTPRAPTKPMAAATKATTPIKKSSISKTEAKLTEHAAKVAAKTASSTAASKPGHEIMYAPAGRPSNLPPRRKVGEKTVMEELNELPEEVIKSTSMVDSLAVEPMKQEVIESHEGSEGQVSYPDSLRADEERHEAAAKSPEMELPFNGVEQQNEVEPAHTEESLKVTSDIPETFEMTQSPEMEFDQQEAEEVPSKLPEHEDHEPLNSPEVTLSKSPARMDFNLPPSGYEEVEVSKSPLESSQEESISKFPSEAMPPVHHTEFEMQQQETSPENNFGMKSPEDIHEEETSKSPFAEMQFAVPPGHSGDADQSKSSEAEIPRDHQYSEGLISPKTQLHEEAIANSSTEVAFSSPSDPLESQGEVLHQEGLSKFPMETEFSIPPEAVNHPMVIETSKSPVEQFLEELSQEHLNDFHTSESPVEHHDITSAEQTYEPQFHGDLSKSPGSMDFMSHEHQVEPQFSKSAVEQDDISHEQQALEAHFSEVPSESPATMAFTMPLSHESDSHIPMSPVEHLEIPQTEVNSEQQVPEELSNSPACMDFTMPPAHLDDSHMLRSPVEQHLIPQTEQTSEQQIHEELAKSPAGMNFSSPHEYRDEFVISNTPVEHHELAQKEQTPDFEFQEERSKSPAGMDFTLSSSHQSDFIASKSPEQHESLLMAQSPEAEHQLHEEFLVSPATNAEHQDSFHMSKSPNDRYEMKPFHEQPSESLGRMDLSPNQVHPEFASSIPPQEELDESRSSLHQQLSKSPSLGVEQQEEHHEDLGLSNSPFGNAHQSSDLVNPFSQEPNFEMSQGDVPIDPYGSLKTSNNPFELSKSPAEGQFGISPDVEAHKNLESVHSPVGGIEIVGHQQIDASATSGSYGSDIDSRPPMDYHIHHSGDGMRFGDFGSSPDQQNPASTTAEDEYPVHEVNLGGGMAIPEVADHIDSAGATIHGDDPYQSHSSQYNPQLADSTTTEAAPNFGRTHPPEIGFMDLESLGKAQEENIHSPSSEVSNDSVIHTGIGGKPIPPGFIPETVSSTSPQAPPTGSSTVSPTSGFTSEHPFLYKDQRIEGLEHDSSAMTGAVLIQKSSPIKPPSPNGTNGVTETNGSSEKSADNNGVGVATTVEDNSAGFDPLLQWGPPQGMPAPISTARGPTALARTSRTSTSSRASTHGTKTSTNGPASITLKAPENLTPGPPILIDVIWVPGYIIRVPFAMATQFFTQVRARVYVLSGECLHPITGEALIAGVSKWTPEEREAVSKLSGGRGIESITVVPTDEPLEWVRWLRRSAGGGGNTGTGEERLQAAGLTVQTSATLCDIHFSDNSSEITCPGTQLLI</sequence>
<feature type="compositionally biased region" description="Low complexity" evidence="1">
    <location>
        <begin position="668"/>
        <end position="700"/>
    </location>
</feature>
<feature type="compositionally biased region" description="Polar residues" evidence="1">
    <location>
        <begin position="1433"/>
        <end position="1459"/>
    </location>
</feature>
<feature type="compositionally biased region" description="Low complexity" evidence="1">
    <location>
        <begin position="589"/>
        <end position="657"/>
    </location>
</feature>
<accession>A0A158QIF2</accession>
<name>A0A158QIF2_RODNA</name>
<feature type="compositionally biased region" description="Acidic residues" evidence="1">
    <location>
        <begin position="854"/>
        <end position="863"/>
    </location>
</feature>
<feature type="compositionally biased region" description="Basic and acidic residues" evidence="1">
    <location>
        <begin position="798"/>
        <end position="808"/>
    </location>
</feature>
<dbReference type="OrthoDB" id="5371837at2759"/>
<feature type="compositionally biased region" description="Basic and acidic residues" evidence="1">
    <location>
        <begin position="864"/>
        <end position="876"/>
    </location>
</feature>
<feature type="region of interest" description="Disordered" evidence="1">
    <location>
        <begin position="560"/>
        <end position="700"/>
    </location>
</feature>
<feature type="region of interest" description="Disordered" evidence="1">
    <location>
        <begin position="1279"/>
        <end position="1325"/>
    </location>
</feature>
<feature type="compositionally biased region" description="Polar residues" evidence="1">
    <location>
        <begin position="1746"/>
        <end position="1759"/>
    </location>
</feature>
<feature type="compositionally biased region" description="Polar residues" evidence="1">
    <location>
        <begin position="577"/>
        <end position="586"/>
    </location>
</feature>
<feature type="compositionally biased region" description="Polar residues" evidence="1">
    <location>
        <begin position="1820"/>
        <end position="1830"/>
    </location>
</feature>
<feature type="compositionally biased region" description="Basic and acidic residues" evidence="1">
    <location>
        <begin position="1350"/>
        <end position="1374"/>
    </location>
</feature>
<feature type="region of interest" description="Disordered" evidence="1">
    <location>
        <begin position="1684"/>
        <end position="1708"/>
    </location>
</feature>
<feature type="compositionally biased region" description="Low complexity" evidence="1">
    <location>
        <begin position="560"/>
        <end position="572"/>
    </location>
</feature>
<gene>
    <name evidence="2" type="ORF">HNAJ_LOCUS9241</name>
</gene>
<feature type="region of interest" description="Disordered" evidence="1">
    <location>
        <begin position="1736"/>
        <end position="1773"/>
    </location>
</feature>
<feature type="region of interest" description="Disordered" evidence="1">
    <location>
        <begin position="782"/>
        <end position="1033"/>
    </location>
</feature>
<feature type="compositionally biased region" description="Basic and acidic residues" evidence="1">
    <location>
        <begin position="978"/>
        <end position="996"/>
    </location>
</feature>
<organism evidence="4">
    <name type="scientific">Rodentolepis nana</name>
    <name type="common">Dwarf tapeworm</name>
    <name type="synonym">Hymenolepis nana</name>
    <dbReference type="NCBI Taxonomy" id="102285"/>
    <lineage>
        <taxon>Eukaryota</taxon>
        <taxon>Metazoa</taxon>
        <taxon>Spiralia</taxon>
        <taxon>Lophotrochozoa</taxon>
        <taxon>Platyhelminthes</taxon>
        <taxon>Cestoda</taxon>
        <taxon>Eucestoda</taxon>
        <taxon>Cyclophyllidea</taxon>
        <taxon>Hymenolepididae</taxon>
        <taxon>Rodentolepis</taxon>
    </lineage>
</organism>
<evidence type="ECO:0000256" key="1">
    <source>
        <dbReference type="SAM" id="MobiDB-lite"/>
    </source>
</evidence>
<feature type="compositionally biased region" description="Polar residues" evidence="1">
    <location>
        <begin position="1304"/>
        <end position="1313"/>
    </location>
</feature>
<reference evidence="2 3" key="2">
    <citation type="submission" date="2018-11" db="EMBL/GenBank/DDBJ databases">
        <authorList>
            <consortium name="Pathogen Informatics"/>
        </authorList>
    </citation>
    <scope>NUCLEOTIDE SEQUENCE [LARGE SCALE GENOMIC DNA]</scope>
</reference>
<dbReference type="STRING" id="102285.A0A158QIF2"/>
<feature type="compositionally biased region" description="Basic and acidic residues" evidence="1">
    <location>
        <begin position="951"/>
        <end position="961"/>
    </location>
</feature>
<dbReference type="WBParaSite" id="HNAJ_0000924501-mRNA-1">
    <property type="protein sequence ID" value="HNAJ_0000924501-mRNA-1"/>
    <property type="gene ID" value="HNAJ_0000924501"/>
</dbReference>
<keyword evidence="3" id="KW-1185">Reference proteome</keyword>
<proteinExistence type="predicted"/>
<dbReference type="EMBL" id="UZAE01012544">
    <property type="protein sequence ID" value="VDO05617.1"/>
    <property type="molecule type" value="Genomic_DNA"/>
</dbReference>
<feature type="compositionally biased region" description="Polar residues" evidence="1">
    <location>
        <begin position="1013"/>
        <end position="1025"/>
    </location>
</feature>
<evidence type="ECO:0000313" key="3">
    <source>
        <dbReference type="Proteomes" id="UP000278807"/>
    </source>
</evidence>
<feature type="region of interest" description="Disordered" evidence="1">
    <location>
        <begin position="1800"/>
        <end position="1837"/>
    </location>
</feature>
<evidence type="ECO:0000313" key="2">
    <source>
        <dbReference type="EMBL" id="VDO05617.1"/>
    </source>
</evidence>
<evidence type="ECO:0000313" key="4">
    <source>
        <dbReference type="WBParaSite" id="HNAJ_0000924501-mRNA-1"/>
    </source>
</evidence>
<feature type="compositionally biased region" description="Low complexity" evidence="1">
    <location>
        <begin position="1803"/>
        <end position="1819"/>
    </location>
</feature>
<feature type="region of interest" description="Disordered" evidence="1">
    <location>
        <begin position="1347"/>
        <end position="1460"/>
    </location>
</feature>
<dbReference type="Proteomes" id="UP000278807">
    <property type="component" value="Unassembled WGS sequence"/>
</dbReference>
<feature type="compositionally biased region" description="Polar residues" evidence="1">
    <location>
        <begin position="935"/>
        <end position="945"/>
    </location>
</feature>
<feature type="compositionally biased region" description="Polar residues" evidence="1">
    <location>
        <begin position="1408"/>
        <end position="1417"/>
    </location>
</feature>
<reference evidence="4" key="1">
    <citation type="submission" date="2016-04" db="UniProtKB">
        <authorList>
            <consortium name="WormBaseParasite"/>
        </authorList>
    </citation>
    <scope>IDENTIFICATION</scope>
</reference>
<feature type="compositionally biased region" description="Low complexity" evidence="1">
    <location>
        <begin position="1693"/>
        <end position="1707"/>
    </location>
</feature>